<dbReference type="AlphaFoldDB" id="A0A6M0SPY4"/>
<comment type="subcellular location">
    <subcellularLocation>
        <location evidence="1">Virion</location>
    </subcellularLocation>
</comment>
<proteinExistence type="predicted"/>
<gene>
    <name evidence="3" type="ORF">EXM65_12520</name>
</gene>
<reference evidence="3 4" key="1">
    <citation type="submission" date="2019-02" db="EMBL/GenBank/DDBJ databases">
        <title>Genome sequencing of Clostridium botulinum clinical isolates.</title>
        <authorList>
            <person name="Brunt J."/>
            <person name="Van Vliet A.H.M."/>
            <person name="Stringer S.C."/>
            <person name="Grant K.A."/>
            <person name="Carter A.C."/>
            <person name="Peck M.W."/>
        </authorList>
    </citation>
    <scope>NUCLEOTIDE SEQUENCE [LARGE SCALE GENOMIC DNA]</scope>
    <source>
        <strain evidence="3 4">H113700579</strain>
    </source>
</reference>
<evidence type="ECO:0000313" key="3">
    <source>
        <dbReference type="EMBL" id="NFA43372.1"/>
    </source>
</evidence>
<name>A0A6M0SPY4_CLOBO</name>
<dbReference type="Gene3D" id="3.30.2320.10">
    <property type="entry name" value="hypothetical protein PF0899 domain"/>
    <property type="match status" value="1"/>
</dbReference>
<dbReference type="InterPro" id="IPR054612">
    <property type="entry name" value="Phage_capsid-like_C"/>
</dbReference>
<dbReference type="SUPFAM" id="SSF56563">
    <property type="entry name" value="Major capsid protein gp5"/>
    <property type="match status" value="1"/>
</dbReference>
<dbReference type="Pfam" id="PF05065">
    <property type="entry name" value="Phage_capsid"/>
    <property type="match status" value="1"/>
</dbReference>
<protein>
    <submittedName>
        <fullName evidence="3">Phage major capsid protein</fullName>
    </submittedName>
</protein>
<dbReference type="EMBL" id="SGKU01000037">
    <property type="protein sequence ID" value="NFA43372.1"/>
    <property type="molecule type" value="Genomic_DNA"/>
</dbReference>
<sequence length="359" mass="39967">MNNYITTMNEIVNTAKAETRAINEEETAKFNELKGKVNSIKATIAMEEEARNYIMSPTEQQKKDNEMSVEERSFENYLRGDQRALDVGNNGGIIPQTIANQIIEKVKELSPIYSLSTIFNVGGDLVFPVYDDESSAIVANYVEDLTELNESTGKFTTVKLTNYIVGCLAKVSKSLINRQDFNLLSFVVNKVAQAIAEFMEKELITGTDKAQGLATIKTIREVAALDADSLIDVQLDVVQKYQGNAVWIMHSNCLRAIRKLKDADGNYLLNKDLTNGFGWSLLGRPVYFTESCPQDSIYYGDMSGLYVKLTKNVELQLLLEKFATQHAVGCVGYVEFDSKIVETQKLAALKIKGAKSKGQ</sequence>
<evidence type="ECO:0000256" key="1">
    <source>
        <dbReference type="ARBA" id="ARBA00004328"/>
    </source>
</evidence>
<accession>A0A6M0SPY4</accession>
<feature type="domain" description="Phage capsid-like C-terminal" evidence="2">
    <location>
        <begin position="91"/>
        <end position="350"/>
    </location>
</feature>
<dbReference type="NCBIfam" id="TIGR01554">
    <property type="entry name" value="major_cap_HK97"/>
    <property type="match status" value="1"/>
</dbReference>
<dbReference type="InterPro" id="IPR024455">
    <property type="entry name" value="Phage_capsid"/>
</dbReference>
<dbReference type="Proteomes" id="UP000472355">
    <property type="component" value="Unassembled WGS sequence"/>
</dbReference>
<comment type="caution">
    <text evidence="3">The sequence shown here is derived from an EMBL/GenBank/DDBJ whole genome shotgun (WGS) entry which is preliminary data.</text>
</comment>
<organism evidence="3 4">
    <name type="scientific">Clostridium botulinum</name>
    <dbReference type="NCBI Taxonomy" id="1491"/>
    <lineage>
        <taxon>Bacteria</taxon>
        <taxon>Bacillati</taxon>
        <taxon>Bacillota</taxon>
        <taxon>Clostridia</taxon>
        <taxon>Eubacteriales</taxon>
        <taxon>Clostridiaceae</taxon>
        <taxon>Clostridium</taxon>
    </lineage>
</organism>
<evidence type="ECO:0000259" key="2">
    <source>
        <dbReference type="Pfam" id="PF05065"/>
    </source>
</evidence>
<evidence type="ECO:0000313" key="4">
    <source>
        <dbReference type="Proteomes" id="UP000472355"/>
    </source>
</evidence>